<sequence>MFGKIHQLSPETKALGVWGHGEVIQQQCPVGVHQDNKALNLPGVVEHMHATVFDPLRVVLLHWPGLSADALDVGRIGSLHDGLDSGTVIGSGGAYQFSVLLS</sequence>
<evidence type="ECO:0000313" key="2">
    <source>
        <dbReference type="Proteomes" id="UP000054197"/>
    </source>
</evidence>
<comment type="caution">
    <text evidence="1">The sequence shown here is derived from an EMBL/GenBank/DDBJ whole genome shotgun (WGS) entry which is preliminary data.</text>
</comment>
<dbReference type="EMBL" id="LKEF01000026">
    <property type="protein sequence ID" value="KTB63389.1"/>
    <property type="molecule type" value="Genomic_DNA"/>
</dbReference>
<dbReference type="Proteomes" id="UP000054197">
    <property type="component" value="Unassembled WGS sequence"/>
</dbReference>
<dbReference type="AlphaFoldDB" id="A0A0W0HR60"/>
<name>A0A0W0HR60_PSEFL</name>
<evidence type="ECO:0000313" key="1">
    <source>
        <dbReference type="EMBL" id="KTB63389.1"/>
    </source>
</evidence>
<proteinExistence type="predicted"/>
<organism evidence="1 2">
    <name type="scientific">Pseudomonas fluorescens ICMP 11288</name>
    <dbReference type="NCBI Taxonomy" id="1198309"/>
    <lineage>
        <taxon>Bacteria</taxon>
        <taxon>Pseudomonadati</taxon>
        <taxon>Pseudomonadota</taxon>
        <taxon>Gammaproteobacteria</taxon>
        <taxon>Pseudomonadales</taxon>
        <taxon>Pseudomonadaceae</taxon>
        <taxon>Pseudomonas</taxon>
    </lineage>
</organism>
<reference evidence="1 2" key="1">
    <citation type="submission" date="2015-09" db="EMBL/GenBank/DDBJ databases">
        <title>Genome sequence of ICMP 11288.</title>
        <authorList>
            <person name="Visnovsky S."/>
            <person name="Lu A."/>
            <person name="Panda P."/>
            <person name="Pitman A."/>
        </authorList>
    </citation>
    <scope>NUCLEOTIDE SEQUENCE [LARGE SCALE GENOMIC DNA]</scope>
    <source>
        <strain evidence="1 2">ICMP 11288</strain>
    </source>
</reference>
<accession>A0A0W0HR60</accession>
<gene>
    <name evidence="1" type="ORF">AO063_13735</name>
</gene>
<protein>
    <submittedName>
        <fullName evidence="1">Uncharacterized protein</fullName>
    </submittedName>
</protein>